<dbReference type="InterPro" id="IPR000192">
    <property type="entry name" value="Aminotrans_V_dom"/>
</dbReference>
<evidence type="ECO:0000256" key="1">
    <source>
        <dbReference type="ARBA" id="ARBA00022898"/>
    </source>
</evidence>
<dbReference type="EMBL" id="LT598492">
    <property type="protein sequence ID" value="SCW01406.1"/>
    <property type="molecule type" value="Genomic_DNA"/>
</dbReference>
<gene>
    <name evidence="3" type="ORF">LAFE_0D11870G</name>
</gene>
<feature type="domain" description="Aminotransferase class V" evidence="2">
    <location>
        <begin position="33"/>
        <end position="328"/>
    </location>
</feature>
<proteinExistence type="predicted"/>
<dbReference type="OrthoDB" id="5978656at2759"/>
<protein>
    <submittedName>
        <fullName evidence="3">LAFE_0D11870g1_1</fullName>
    </submittedName>
</protein>
<reference evidence="3 4" key="1">
    <citation type="submission" date="2016-03" db="EMBL/GenBank/DDBJ databases">
        <authorList>
            <person name="Devillers H."/>
        </authorList>
    </citation>
    <scope>NUCLEOTIDE SEQUENCE [LARGE SCALE GENOMIC DNA]</scope>
    <source>
        <strain evidence="3">CBS 6772</strain>
    </source>
</reference>
<evidence type="ECO:0000313" key="3">
    <source>
        <dbReference type="EMBL" id="SCW01406.1"/>
    </source>
</evidence>
<organism evidence="3 4">
    <name type="scientific">Lachancea fermentati</name>
    <name type="common">Zygosaccharomyces fermentati</name>
    <dbReference type="NCBI Taxonomy" id="4955"/>
    <lineage>
        <taxon>Eukaryota</taxon>
        <taxon>Fungi</taxon>
        <taxon>Dikarya</taxon>
        <taxon>Ascomycota</taxon>
        <taxon>Saccharomycotina</taxon>
        <taxon>Saccharomycetes</taxon>
        <taxon>Saccharomycetales</taxon>
        <taxon>Saccharomycetaceae</taxon>
        <taxon>Lachancea</taxon>
    </lineage>
</organism>
<dbReference type="Proteomes" id="UP000190831">
    <property type="component" value="Chromosome D"/>
</dbReference>
<keyword evidence="1" id="KW-0663">Pyridoxal phosphate</keyword>
<dbReference type="Pfam" id="PF00266">
    <property type="entry name" value="Aminotran_5"/>
    <property type="match status" value="1"/>
</dbReference>
<dbReference type="PANTHER" id="PTHR43092">
    <property type="entry name" value="L-CYSTEINE DESULFHYDRASE"/>
    <property type="match status" value="1"/>
</dbReference>
<dbReference type="PANTHER" id="PTHR43092:SF2">
    <property type="entry name" value="HERCYNYLCYSTEINE SULFOXIDE LYASE"/>
    <property type="match status" value="1"/>
</dbReference>
<dbReference type="AlphaFoldDB" id="A0A1G4MC52"/>
<sequence>MTIPFGYQFKQKYFTLLDPEVTLVNHGSYGTTPACVIERQKELCEAHEKYPDRFQAYEVEGEYRKQVELLGKYLNVDYHNLALVTNATTGVNLVLRSIPWNFSKDKVLFHSTTYGACGNTVKFLNKYFNLQYDVVDLEYPMEDAEVLRRFEEKLATGNYKLCLFDMITSMPGVKLPYEEIISLCKMYDTWSLLDGAHAAGQVDLDFIDRLQPDFLTTNLHKWLSVPKACGMLYVNPKHQGMVQSMPVSWNFGADVSVPIENPSSPQEEAHNRDIMLNKFWFIGTASYCQYLCIEEALRFRSEDCGGEENIRRYQYTLQKSAIKTIQKVFGPGAELLQNSTGTLNPPGLFNVSLPIEPKYQEILNRMANDFHYFRRVKFACDKKTIGVNKAYAPFQIHNGKLWVRFSVQIFNEVQDYEIGAKSVKSVVEDVFEKELRCQCKL</sequence>
<dbReference type="InterPro" id="IPR015421">
    <property type="entry name" value="PyrdxlP-dep_Trfase_major"/>
</dbReference>
<keyword evidence="4" id="KW-1185">Reference proteome</keyword>
<dbReference type="SUPFAM" id="SSF53383">
    <property type="entry name" value="PLP-dependent transferases"/>
    <property type="match status" value="1"/>
</dbReference>
<dbReference type="STRING" id="4955.A0A1G4MC52"/>
<dbReference type="InterPro" id="IPR015422">
    <property type="entry name" value="PyrdxlP-dep_Trfase_small"/>
</dbReference>
<evidence type="ECO:0000313" key="4">
    <source>
        <dbReference type="Proteomes" id="UP000190831"/>
    </source>
</evidence>
<evidence type="ECO:0000259" key="2">
    <source>
        <dbReference type="Pfam" id="PF00266"/>
    </source>
</evidence>
<dbReference type="Gene3D" id="3.40.640.10">
    <property type="entry name" value="Type I PLP-dependent aspartate aminotransferase-like (Major domain)"/>
    <property type="match status" value="1"/>
</dbReference>
<accession>A0A1G4MC52</accession>
<dbReference type="InterPro" id="IPR015424">
    <property type="entry name" value="PyrdxlP-dep_Trfase"/>
</dbReference>
<dbReference type="Gene3D" id="3.90.1150.10">
    <property type="entry name" value="Aspartate Aminotransferase, domain 1"/>
    <property type="match status" value="1"/>
</dbReference>
<dbReference type="OMA" id="TGNCHKW"/>
<name>A0A1G4MC52_LACFM</name>